<organism evidence="1 2">
    <name type="scientific">Nonomuraea jiangxiensis</name>
    <dbReference type="NCBI Taxonomy" id="633440"/>
    <lineage>
        <taxon>Bacteria</taxon>
        <taxon>Bacillati</taxon>
        <taxon>Actinomycetota</taxon>
        <taxon>Actinomycetes</taxon>
        <taxon>Streptosporangiales</taxon>
        <taxon>Streptosporangiaceae</taxon>
        <taxon>Nonomuraea</taxon>
    </lineage>
</organism>
<dbReference type="Proteomes" id="UP000199202">
    <property type="component" value="Unassembled WGS sequence"/>
</dbReference>
<dbReference type="STRING" id="633440.SAMN05421869_107372"/>
<evidence type="ECO:0000313" key="1">
    <source>
        <dbReference type="EMBL" id="SDI89054.1"/>
    </source>
</evidence>
<protein>
    <submittedName>
        <fullName evidence="1">Uncharacterized protein</fullName>
    </submittedName>
</protein>
<dbReference type="EMBL" id="FNDJ01000007">
    <property type="protein sequence ID" value="SDI89054.1"/>
    <property type="molecule type" value="Genomic_DNA"/>
</dbReference>
<evidence type="ECO:0000313" key="2">
    <source>
        <dbReference type="Proteomes" id="UP000199202"/>
    </source>
</evidence>
<sequence>MRVCKELDSLRAVLPDDDQSPIRQLLTAVRTRQDSAEPLQAVHAALRAMGDHLGVWGHRSVTMAGVGTRQPFEPVYLCPQGRYSGRRVDETTTFPLTCAITGQELRRERL</sequence>
<proteinExistence type="predicted"/>
<accession>A0A1G8P9A4</accession>
<gene>
    <name evidence="1" type="ORF">SAMN05421869_107372</name>
</gene>
<name>A0A1G8P9A4_9ACTN</name>
<keyword evidence="2" id="KW-1185">Reference proteome</keyword>
<reference evidence="1 2" key="1">
    <citation type="submission" date="2016-10" db="EMBL/GenBank/DDBJ databases">
        <authorList>
            <person name="de Groot N.N."/>
        </authorList>
    </citation>
    <scope>NUCLEOTIDE SEQUENCE [LARGE SCALE GENOMIC DNA]</scope>
    <source>
        <strain evidence="1 2">CGMCC 4.6533</strain>
    </source>
</reference>
<dbReference type="AlphaFoldDB" id="A0A1G8P9A4"/>